<organism evidence="2 3">
    <name type="scientific">Rhizobium mayense</name>
    <dbReference type="NCBI Taxonomy" id="1312184"/>
    <lineage>
        <taxon>Bacteria</taxon>
        <taxon>Pseudomonadati</taxon>
        <taxon>Pseudomonadota</taxon>
        <taxon>Alphaproteobacteria</taxon>
        <taxon>Hyphomicrobiales</taxon>
        <taxon>Rhizobiaceae</taxon>
        <taxon>Rhizobium/Agrobacterium group</taxon>
        <taxon>Rhizobium</taxon>
    </lineage>
</organism>
<dbReference type="Pfam" id="PF13009">
    <property type="entry name" value="Integrase_2"/>
    <property type="match status" value="1"/>
</dbReference>
<keyword evidence="1" id="KW-0472">Membrane</keyword>
<evidence type="ECO:0000313" key="3">
    <source>
        <dbReference type="Proteomes" id="UP001172645"/>
    </source>
</evidence>
<accession>A0ABT7K7T7</accession>
<sequence length="559" mass="63747">MVSAALLTFPGENEPVNVNITDQHLNDLGQPVSIQVRDLLNQLPRYRGPFLELPSRFQDTAELVIAEQVYVAPAFIMSREKDRVLGAGILKAIVDGTELGADMLESLEEVGLMEFINRQSLHNRATYLRETYKIIAVFALCTMGCSTLASMPLGAIHALVGYFRTKNGLRWKRDLWGSSEVGIQCAREVILALARYTGDDTLFPLAVNHRMSTHGETVRTWKALQVSEHRIDKEVIAAYREFAKDSLTKPSEGRRDTMDMIGWLRSIVPDGSVLEALKMRERPSTLAQFLGDRLGKVTPDLVSRLRRMFRFSNFMFDLYSDQSLDVPCWPLITLEEIDSVADRCSSTAFKPSRARSRALPERLATIASEILEEGERGWPGQSGLFRELVRNQSGKLERRYCPTMVNIYRIMFRLPLRRAQVKRLDSGEGDARRFHGLKKRWEDNTGPHAGCWKRINAELQQRGYAFEFDESLGSKFTGIYVNTNKTGEPYYIPREDDEIHRILFEQREWVEKYIPVDSPTIPLQYVDGASEYPRKTIGKLPDIFPLFRLGSGKRWGSVL</sequence>
<evidence type="ECO:0000256" key="1">
    <source>
        <dbReference type="SAM" id="Phobius"/>
    </source>
</evidence>
<keyword evidence="1" id="KW-1133">Transmembrane helix</keyword>
<dbReference type="InterPro" id="IPR024965">
    <property type="entry name" value="Putative_integrase"/>
</dbReference>
<comment type="caution">
    <text evidence="2">The sequence shown here is derived from an EMBL/GenBank/DDBJ whole genome shotgun (WGS) entry which is preliminary data.</text>
</comment>
<keyword evidence="1" id="KW-0812">Transmembrane</keyword>
<dbReference type="RefSeq" id="WP_285872618.1">
    <property type="nucleotide sequence ID" value="NZ_JARFYM010000041.1"/>
</dbReference>
<name>A0ABT7K7T7_9HYPH</name>
<gene>
    <name evidence="2" type="ORF">PY649_30400</name>
</gene>
<protein>
    <submittedName>
        <fullName evidence="2">VPA1269 family protein</fullName>
    </submittedName>
</protein>
<keyword evidence="3" id="KW-1185">Reference proteome</keyword>
<proteinExistence type="predicted"/>
<reference evidence="2" key="1">
    <citation type="submission" date="2023-06" db="EMBL/GenBank/DDBJ databases">
        <title>Phylogenetic Diversity of Rhizobium strains.</title>
        <authorList>
            <person name="Moura F.T."/>
            <person name="Helene L.C.F."/>
            <person name="Hungria M."/>
        </authorList>
    </citation>
    <scope>NUCLEOTIDE SEQUENCE</scope>
    <source>
        <strain evidence="2">CCGE526</strain>
    </source>
</reference>
<evidence type="ECO:0000313" key="2">
    <source>
        <dbReference type="EMBL" id="MDL2403204.1"/>
    </source>
</evidence>
<feature type="transmembrane region" description="Helical" evidence="1">
    <location>
        <begin position="134"/>
        <end position="163"/>
    </location>
</feature>
<dbReference type="EMBL" id="JARFYM010000041">
    <property type="protein sequence ID" value="MDL2403204.1"/>
    <property type="molecule type" value="Genomic_DNA"/>
</dbReference>
<dbReference type="Proteomes" id="UP001172645">
    <property type="component" value="Unassembled WGS sequence"/>
</dbReference>